<dbReference type="Proteomes" id="UP000551878">
    <property type="component" value="Unassembled WGS sequence"/>
</dbReference>
<dbReference type="InterPro" id="IPR015422">
    <property type="entry name" value="PyrdxlP-dep_Trfase_small"/>
</dbReference>
<dbReference type="EC" id="2.6.1.-" evidence="6"/>
<dbReference type="GO" id="GO:0006520">
    <property type="term" value="P:amino acid metabolic process"/>
    <property type="evidence" value="ECO:0007669"/>
    <property type="project" value="InterPro"/>
</dbReference>
<dbReference type="InterPro" id="IPR015424">
    <property type="entry name" value="PyrdxlP-dep_Trfase"/>
</dbReference>
<comment type="similarity">
    <text evidence="2 6">Belongs to the class-I pyridoxal-phosphate-dependent aminotransferase family.</text>
</comment>
<evidence type="ECO:0000256" key="1">
    <source>
        <dbReference type="ARBA" id="ARBA00001933"/>
    </source>
</evidence>
<dbReference type="RefSeq" id="WP_184664106.1">
    <property type="nucleotide sequence ID" value="NZ_JACHHB010000007.1"/>
</dbReference>
<accession>A0A840QQL2</accession>
<organism evidence="8 9">
    <name type="scientific">Texcoconibacillus texcoconensis</name>
    <dbReference type="NCBI Taxonomy" id="1095777"/>
    <lineage>
        <taxon>Bacteria</taxon>
        <taxon>Bacillati</taxon>
        <taxon>Bacillota</taxon>
        <taxon>Bacilli</taxon>
        <taxon>Bacillales</taxon>
        <taxon>Bacillaceae</taxon>
        <taxon>Texcoconibacillus</taxon>
    </lineage>
</organism>
<dbReference type="AlphaFoldDB" id="A0A840QQL2"/>
<keyword evidence="4 6" id="KW-0808">Transferase</keyword>
<dbReference type="SUPFAM" id="SSF53383">
    <property type="entry name" value="PLP-dependent transferases"/>
    <property type="match status" value="1"/>
</dbReference>
<dbReference type="PANTHER" id="PTHR46383">
    <property type="entry name" value="ASPARTATE AMINOTRANSFERASE"/>
    <property type="match status" value="1"/>
</dbReference>
<dbReference type="InterPro" id="IPR004839">
    <property type="entry name" value="Aminotransferase_I/II_large"/>
</dbReference>
<evidence type="ECO:0000256" key="3">
    <source>
        <dbReference type="ARBA" id="ARBA00022576"/>
    </source>
</evidence>
<evidence type="ECO:0000256" key="2">
    <source>
        <dbReference type="ARBA" id="ARBA00007441"/>
    </source>
</evidence>
<dbReference type="NCBIfam" id="NF005817">
    <property type="entry name" value="PRK07683.1"/>
    <property type="match status" value="1"/>
</dbReference>
<proteinExistence type="inferred from homology"/>
<dbReference type="GO" id="GO:0030170">
    <property type="term" value="F:pyridoxal phosphate binding"/>
    <property type="evidence" value="ECO:0007669"/>
    <property type="project" value="InterPro"/>
</dbReference>
<dbReference type="CDD" id="cd00609">
    <property type="entry name" value="AAT_like"/>
    <property type="match status" value="1"/>
</dbReference>
<evidence type="ECO:0000256" key="4">
    <source>
        <dbReference type="ARBA" id="ARBA00022679"/>
    </source>
</evidence>
<feature type="domain" description="Aminotransferase class I/classII large" evidence="7">
    <location>
        <begin position="29"/>
        <end position="377"/>
    </location>
</feature>
<dbReference type="EMBL" id="JACHHB010000007">
    <property type="protein sequence ID" value="MBB5173664.1"/>
    <property type="molecule type" value="Genomic_DNA"/>
</dbReference>
<evidence type="ECO:0000313" key="9">
    <source>
        <dbReference type="Proteomes" id="UP000551878"/>
    </source>
</evidence>
<reference evidence="8 9" key="1">
    <citation type="submission" date="2020-08" db="EMBL/GenBank/DDBJ databases">
        <title>Genomic Encyclopedia of Type Strains, Phase IV (KMG-IV): sequencing the most valuable type-strain genomes for metagenomic binning, comparative biology and taxonomic classification.</title>
        <authorList>
            <person name="Goeker M."/>
        </authorList>
    </citation>
    <scope>NUCLEOTIDE SEQUENCE [LARGE SCALE GENOMIC DNA]</scope>
    <source>
        <strain evidence="8 9">DSM 24696</strain>
    </source>
</reference>
<dbReference type="FunFam" id="3.40.640.10:FF:000033">
    <property type="entry name" value="Aspartate aminotransferase"/>
    <property type="match status" value="1"/>
</dbReference>
<name>A0A840QQL2_9BACI</name>
<dbReference type="Gene3D" id="3.90.1150.10">
    <property type="entry name" value="Aspartate Aminotransferase, domain 1"/>
    <property type="match status" value="1"/>
</dbReference>
<keyword evidence="5" id="KW-0663">Pyridoxal phosphate</keyword>
<evidence type="ECO:0000259" key="7">
    <source>
        <dbReference type="Pfam" id="PF00155"/>
    </source>
</evidence>
<dbReference type="Pfam" id="PF00155">
    <property type="entry name" value="Aminotran_1_2"/>
    <property type="match status" value="1"/>
</dbReference>
<dbReference type="InterPro" id="IPR015421">
    <property type="entry name" value="PyrdxlP-dep_Trfase_major"/>
</dbReference>
<gene>
    <name evidence="8" type="ORF">HNQ41_001853</name>
</gene>
<dbReference type="InterPro" id="IPR004838">
    <property type="entry name" value="NHTrfase_class1_PyrdxlP-BS"/>
</dbReference>
<evidence type="ECO:0000256" key="5">
    <source>
        <dbReference type="ARBA" id="ARBA00022898"/>
    </source>
</evidence>
<comment type="caution">
    <text evidence="8">The sequence shown here is derived from an EMBL/GenBank/DDBJ whole genome shotgun (WGS) entry which is preliminary data.</text>
</comment>
<dbReference type="GO" id="GO:0008483">
    <property type="term" value="F:transaminase activity"/>
    <property type="evidence" value="ECO:0007669"/>
    <property type="project" value="UniProtKB-KW"/>
</dbReference>
<dbReference type="InterPro" id="IPR050596">
    <property type="entry name" value="AspAT/PAT-like"/>
</dbReference>
<sequence length="386" mass="43812">MQQYINPNVKELQISGIRQFFNRVSHYPDAVQLTIGQPNFPTPDHVKQAGIDAIQNNETVYTKNAGDPELLREISSFMEEKYGLFYDPESEIITTVGASQAIDVALRTILEPGVEVIMPAPVYPAYASAVRLAGATPVYVDTRDSGFKMTAEQLRGAITERTRCVIIPYPSNPTGVVLSKEELKAIVEVLKEEDIFILSDEIYSELVYDTTHESIASFPELKDKTIVINGVSKSHSMTGWRIGFLLAPAEIQQHMLKVHQYNVSCATSISQKAALQALRDGRNDPVEMRNTYRERRDYTYQRLRDMGLEVEKPEGAFYILPSIKKLKMDSFSFAVDLLEKERVAVVPGNAFSDYGDDYIRISYVYDWDTLKEGLDRLERYVKRFFS</sequence>
<evidence type="ECO:0000313" key="8">
    <source>
        <dbReference type="EMBL" id="MBB5173664.1"/>
    </source>
</evidence>
<comment type="cofactor">
    <cofactor evidence="1 6">
        <name>pyridoxal 5'-phosphate</name>
        <dbReference type="ChEBI" id="CHEBI:597326"/>
    </cofactor>
</comment>
<evidence type="ECO:0000256" key="6">
    <source>
        <dbReference type="RuleBase" id="RU000481"/>
    </source>
</evidence>
<keyword evidence="3 6" id="KW-0032">Aminotransferase</keyword>
<dbReference type="PANTHER" id="PTHR46383:SF4">
    <property type="entry name" value="AMINOTRANSFERASE"/>
    <property type="match status" value="1"/>
</dbReference>
<dbReference type="Gene3D" id="3.40.640.10">
    <property type="entry name" value="Type I PLP-dependent aspartate aminotransferase-like (Major domain)"/>
    <property type="match status" value="1"/>
</dbReference>
<protein>
    <recommendedName>
        <fullName evidence="6">Aminotransferase</fullName>
        <ecNumber evidence="6">2.6.1.-</ecNumber>
    </recommendedName>
</protein>
<keyword evidence="9" id="KW-1185">Reference proteome</keyword>
<dbReference type="PROSITE" id="PS00105">
    <property type="entry name" value="AA_TRANSFER_CLASS_1"/>
    <property type="match status" value="1"/>
</dbReference>